<sequence>MLCLLIVVNGNCCLGFWLLRFLFYCWWIYFGLCNFSVSFISISLSAFSLELKRIVSNLNSTFVSNLNSTFEISDFFCSDLSRNLCL</sequence>
<proteinExistence type="predicted"/>
<reference evidence="2" key="1">
    <citation type="submission" date="2018-02" db="EMBL/GenBank/DDBJ databases">
        <title>Rhizophora mucronata_Transcriptome.</title>
        <authorList>
            <person name="Meera S.P."/>
            <person name="Sreeshan A."/>
            <person name="Augustine A."/>
        </authorList>
    </citation>
    <scope>NUCLEOTIDE SEQUENCE</scope>
    <source>
        <tissue evidence="2">Leaf</tissue>
    </source>
</reference>
<evidence type="ECO:0000256" key="1">
    <source>
        <dbReference type="SAM" id="Phobius"/>
    </source>
</evidence>
<dbReference type="EMBL" id="GGEC01012883">
    <property type="protein sequence ID" value="MBW93366.1"/>
    <property type="molecule type" value="Transcribed_RNA"/>
</dbReference>
<keyword evidence="1" id="KW-1133">Transmembrane helix</keyword>
<evidence type="ECO:0000313" key="2">
    <source>
        <dbReference type="EMBL" id="MBW93366.1"/>
    </source>
</evidence>
<dbReference type="AlphaFoldDB" id="A0A2P2JIR0"/>
<organism evidence="2">
    <name type="scientific">Rhizophora mucronata</name>
    <name type="common">Asiatic mangrove</name>
    <dbReference type="NCBI Taxonomy" id="61149"/>
    <lineage>
        <taxon>Eukaryota</taxon>
        <taxon>Viridiplantae</taxon>
        <taxon>Streptophyta</taxon>
        <taxon>Embryophyta</taxon>
        <taxon>Tracheophyta</taxon>
        <taxon>Spermatophyta</taxon>
        <taxon>Magnoliopsida</taxon>
        <taxon>eudicotyledons</taxon>
        <taxon>Gunneridae</taxon>
        <taxon>Pentapetalae</taxon>
        <taxon>rosids</taxon>
        <taxon>fabids</taxon>
        <taxon>Malpighiales</taxon>
        <taxon>Rhizophoraceae</taxon>
        <taxon>Rhizophora</taxon>
    </lineage>
</organism>
<keyword evidence="1" id="KW-0812">Transmembrane</keyword>
<protein>
    <submittedName>
        <fullName evidence="2">Uncharacterized protein</fullName>
    </submittedName>
</protein>
<accession>A0A2P2JIR0</accession>
<name>A0A2P2JIR0_RHIMU</name>
<feature type="transmembrane region" description="Helical" evidence="1">
    <location>
        <begin position="26"/>
        <end position="49"/>
    </location>
</feature>
<keyword evidence="1" id="KW-0472">Membrane</keyword>